<evidence type="ECO:0000313" key="10">
    <source>
        <dbReference type="Proteomes" id="UP001139887"/>
    </source>
</evidence>
<dbReference type="PROSITE" id="PS00036">
    <property type="entry name" value="BZIP_BASIC"/>
    <property type="match status" value="1"/>
</dbReference>
<keyword evidence="6" id="KW-0539">Nucleus</keyword>
<dbReference type="Pfam" id="PF00170">
    <property type="entry name" value="bZIP_1"/>
    <property type="match status" value="1"/>
</dbReference>
<dbReference type="EMBL" id="JANBUW010000277">
    <property type="protein sequence ID" value="KAJ2847686.1"/>
    <property type="molecule type" value="Genomic_DNA"/>
</dbReference>
<comment type="similarity">
    <text evidence="2">Belongs to the bZIP family.</text>
</comment>
<accession>A0A9W8I4N2</accession>
<dbReference type="Proteomes" id="UP001139887">
    <property type="component" value="Unassembled WGS sequence"/>
</dbReference>
<evidence type="ECO:0000256" key="3">
    <source>
        <dbReference type="ARBA" id="ARBA00023015"/>
    </source>
</evidence>
<proteinExistence type="inferred from homology"/>
<dbReference type="PROSITE" id="PS50217">
    <property type="entry name" value="BZIP"/>
    <property type="match status" value="1"/>
</dbReference>
<comment type="caution">
    <text evidence="9">The sequence shown here is derived from an EMBL/GenBank/DDBJ whole genome shotgun (WGS) entry which is preliminary data.</text>
</comment>
<dbReference type="SUPFAM" id="SSF57959">
    <property type="entry name" value="Leucine zipper domain"/>
    <property type="match status" value="1"/>
</dbReference>
<dbReference type="OrthoDB" id="5571888at2759"/>
<evidence type="ECO:0000256" key="7">
    <source>
        <dbReference type="SAM" id="MobiDB-lite"/>
    </source>
</evidence>
<dbReference type="GO" id="GO:0003677">
    <property type="term" value="F:DNA binding"/>
    <property type="evidence" value="ECO:0007669"/>
    <property type="project" value="UniProtKB-KW"/>
</dbReference>
<organism evidence="9 10">
    <name type="scientific">Coemansia brasiliensis</name>
    <dbReference type="NCBI Taxonomy" id="2650707"/>
    <lineage>
        <taxon>Eukaryota</taxon>
        <taxon>Fungi</taxon>
        <taxon>Fungi incertae sedis</taxon>
        <taxon>Zoopagomycota</taxon>
        <taxon>Kickxellomycotina</taxon>
        <taxon>Kickxellomycetes</taxon>
        <taxon>Kickxellales</taxon>
        <taxon>Kickxellaceae</taxon>
        <taxon>Coemansia</taxon>
    </lineage>
</organism>
<comment type="subcellular location">
    <subcellularLocation>
        <location evidence="1">Nucleus</location>
    </subcellularLocation>
</comment>
<keyword evidence="5" id="KW-0804">Transcription</keyword>
<gene>
    <name evidence="9" type="ORF">IWW36_003727</name>
</gene>
<name>A0A9W8I4N2_9FUNG</name>
<evidence type="ECO:0000256" key="1">
    <source>
        <dbReference type="ARBA" id="ARBA00004123"/>
    </source>
</evidence>
<evidence type="ECO:0000259" key="8">
    <source>
        <dbReference type="PROSITE" id="PS50217"/>
    </source>
</evidence>
<dbReference type="PANTHER" id="PTHR47416:SF8">
    <property type="entry name" value="BASIC-LEUCINE ZIPPER TRANSCRIPTION FACTOR E-RELATED"/>
    <property type="match status" value="1"/>
</dbReference>
<keyword evidence="4" id="KW-0238">DNA-binding</keyword>
<evidence type="ECO:0000256" key="5">
    <source>
        <dbReference type="ARBA" id="ARBA00023163"/>
    </source>
</evidence>
<feature type="compositionally biased region" description="Low complexity" evidence="7">
    <location>
        <begin position="277"/>
        <end position="295"/>
    </location>
</feature>
<dbReference type="CDD" id="cd14810">
    <property type="entry name" value="bZIP_u1"/>
    <property type="match status" value="1"/>
</dbReference>
<evidence type="ECO:0000256" key="2">
    <source>
        <dbReference type="ARBA" id="ARBA00007163"/>
    </source>
</evidence>
<feature type="region of interest" description="Disordered" evidence="7">
    <location>
        <begin position="321"/>
        <end position="350"/>
    </location>
</feature>
<keyword evidence="3" id="KW-0805">Transcription regulation</keyword>
<feature type="region of interest" description="Disordered" evidence="7">
    <location>
        <begin position="271"/>
        <end position="295"/>
    </location>
</feature>
<sequence length="460" mass="48569">MGTGSAQSEPMATIDPLSLNSMDMDGYVLGGSDISANDTADSNSLLSAALYSAFGSHPNIAAATNQELESARNGSAMLVDMPTAVAAEPSSVQPALLAATATTPAKPQPAKPFSTTPRKQTIQQQALSTAGKRTTPMPSSSLRKAVPKQPTAAPVNDTASPLKANVASGAKLVKQEVSCETGDHSAEDAEMEGIDMKNLTSKERRQLRNKISARNFRVRRKEYISNLEAEVRMHKEEADGLRRELSASKKDNMQLREELQRLKQKLNAMGISQPSNATTTTATATAPLSAAPAPVRATAPAHMPRQQPIKSTPAVSQPAPMIRFNPHKDVPQSAAKSRPSSSAAPGSNWAAKGNRSGYIAVNTAMLSPSYSTTVAEVMAEIRRKQVVATLLDIDNPNASEHLSVDTLYKNDSADHKLALATAVLNTASIIAELVLPQLALESSLNIASNAAPLPVLQVAC</sequence>
<keyword evidence="10" id="KW-1185">Reference proteome</keyword>
<evidence type="ECO:0000256" key="6">
    <source>
        <dbReference type="ARBA" id="ARBA00023242"/>
    </source>
</evidence>
<dbReference type="AlphaFoldDB" id="A0A9W8I4N2"/>
<protein>
    <recommendedName>
        <fullName evidence="8">BZIP domain-containing protein</fullName>
    </recommendedName>
</protein>
<feature type="domain" description="BZIP" evidence="8">
    <location>
        <begin position="199"/>
        <end position="262"/>
    </location>
</feature>
<dbReference type="PANTHER" id="PTHR47416">
    <property type="entry name" value="BASIC-LEUCINE ZIPPER TRANSCRIPTION FACTOR F-RELATED"/>
    <property type="match status" value="1"/>
</dbReference>
<feature type="region of interest" description="Disordered" evidence="7">
    <location>
        <begin position="102"/>
        <end position="161"/>
    </location>
</feature>
<evidence type="ECO:0000256" key="4">
    <source>
        <dbReference type="ARBA" id="ARBA00023125"/>
    </source>
</evidence>
<dbReference type="GO" id="GO:0005634">
    <property type="term" value="C:nucleus"/>
    <property type="evidence" value="ECO:0007669"/>
    <property type="project" value="UniProtKB-SubCell"/>
</dbReference>
<feature type="compositionally biased region" description="Low complexity" evidence="7">
    <location>
        <begin position="331"/>
        <end position="347"/>
    </location>
</feature>
<feature type="compositionally biased region" description="Polar residues" evidence="7">
    <location>
        <begin position="113"/>
        <end position="142"/>
    </location>
</feature>
<dbReference type="InterPro" id="IPR004827">
    <property type="entry name" value="bZIP"/>
</dbReference>
<reference evidence="9" key="1">
    <citation type="submission" date="2022-07" db="EMBL/GenBank/DDBJ databases">
        <title>Phylogenomic reconstructions and comparative analyses of Kickxellomycotina fungi.</title>
        <authorList>
            <person name="Reynolds N.K."/>
            <person name="Stajich J.E."/>
            <person name="Barry K."/>
            <person name="Grigoriev I.V."/>
            <person name="Crous P."/>
            <person name="Smith M.E."/>
        </authorList>
    </citation>
    <scope>NUCLEOTIDE SEQUENCE</scope>
    <source>
        <strain evidence="9">NRRL 1566</strain>
    </source>
</reference>
<dbReference type="SMART" id="SM00338">
    <property type="entry name" value="BRLZ"/>
    <property type="match status" value="1"/>
</dbReference>
<dbReference type="GO" id="GO:0003700">
    <property type="term" value="F:DNA-binding transcription factor activity"/>
    <property type="evidence" value="ECO:0007669"/>
    <property type="project" value="InterPro"/>
</dbReference>
<dbReference type="InterPro" id="IPR046347">
    <property type="entry name" value="bZIP_sf"/>
</dbReference>
<dbReference type="Gene3D" id="1.20.5.170">
    <property type="match status" value="1"/>
</dbReference>
<evidence type="ECO:0000313" key="9">
    <source>
        <dbReference type="EMBL" id="KAJ2847686.1"/>
    </source>
</evidence>